<dbReference type="OrthoDB" id="2697242at2"/>
<accession>A0A0Q3WVT0</accession>
<dbReference type="EMBL" id="LJJC01000004">
    <property type="protein sequence ID" value="KQL53103.1"/>
    <property type="molecule type" value="Genomic_DNA"/>
</dbReference>
<dbReference type="PATRIC" id="fig|157838.3.peg.1335"/>
<comment type="caution">
    <text evidence="1">The sequence shown here is derived from an EMBL/GenBank/DDBJ whole genome shotgun (WGS) entry which is preliminary data.</text>
</comment>
<protein>
    <submittedName>
        <fullName evidence="1">Uncharacterized protein</fullName>
    </submittedName>
</protein>
<proteinExistence type="predicted"/>
<evidence type="ECO:0000313" key="1">
    <source>
        <dbReference type="EMBL" id="KQL53103.1"/>
    </source>
</evidence>
<sequence>MNIYEALQNVSYKKQEYFKWKHDIRFNQSIPRKSEEEFLKVVDLKSLNTFHRWERTQEYKNLLLLLLESKVANDFDEIYRVVTDKAKEGDEKSIRLFLSMQKDIQSNAKLAAQTFTSVDDEEETEDDDLDLS</sequence>
<dbReference type="AlphaFoldDB" id="A0A0Q3WVT0"/>
<dbReference type="Proteomes" id="UP000051888">
    <property type="component" value="Unassembled WGS sequence"/>
</dbReference>
<name>A0A0Q3WVT0_9BACI</name>
<dbReference type="STRING" id="157838.AN964_05985"/>
<organism evidence="1 2">
    <name type="scientific">Heyndrickxia shackletonii</name>
    <dbReference type="NCBI Taxonomy" id="157838"/>
    <lineage>
        <taxon>Bacteria</taxon>
        <taxon>Bacillati</taxon>
        <taxon>Bacillota</taxon>
        <taxon>Bacilli</taxon>
        <taxon>Bacillales</taxon>
        <taxon>Bacillaceae</taxon>
        <taxon>Heyndrickxia</taxon>
    </lineage>
</organism>
<gene>
    <name evidence="1" type="ORF">AN964_05985</name>
</gene>
<keyword evidence="2" id="KW-1185">Reference proteome</keyword>
<dbReference type="RefSeq" id="WP_055738825.1">
    <property type="nucleotide sequence ID" value="NZ_JAAIWL010000045.1"/>
</dbReference>
<evidence type="ECO:0000313" key="2">
    <source>
        <dbReference type="Proteomes" id="UP000051888"/>
    </source>
</evidence>
<reference evidence="1 2" key="1">
    <citation type="submission" date="2015-09" db="EMBL/GenBank/DDBJ databases">
        <title>Genome sequencing project for genomic taxonomy and phylogenomics of Bacillus-like bacteria.</title>
        <authorList>
            <person name="Liu B."/>
            <person name="Wang J."/>
            <person name="Zhu Y."/>
            <person name="Liu G."/>
            <person name="Chen Q."/>
            <person name="Chen Z."/>
            <person name="Lan J."/>
            <person name="Che J."/>
            <person name="Ge C."/>
            <person name="Shi H."/>
            <person name="Pan Z."/>
            <person name="Liu X."/>
        </authorList>
    </citation>
    <scope>NUCLEOTIDE SEQUENCE [LARGE SCALE GENOMIC DNA]</scope>
    <source>
        <strain evidence="1 2">LMG 18435</strain>
    </source>
</reference>